<dbReference type="InterPro" id="IPR036291">
    <property type="entry name" value="NAD(P)-bd_dom_sf"/>
</dbReference>
<keyword evidence="3" id="KW-1185">Reference proteome</keyword>
<dbReference type="PRINTS" id="PR00081">
    <property type="entry name" value="GDHRDH"/>
</dbReference>
<accession>A0A1M4XKN4</accession>
<dbReference type="PROSITE" id="PS00061">
    <property type="entry name" value="ADH_SHORT"/>
    <property type="match status" value="1"/>
</dbReference>
<evidence type="ECO:0000313" key="3">
    <source>
        <dbReference type="Proteomes" id="UP000184406"/>
    </source>
</evidence>
<evidence type="ECO:0000313" key="2">
    <source>
        <dbReference type="EMBL" id="SHE93991.1"/>
    </source>
</evidence>
<dbReference type="NCBIfam" id="NF004825">
    <property type="entry name" value="PRK06181.1"/>
    <property type="match status" value="1"/>
</dbReference>
<dbReference type="RefSeq" id="WP_072861585.1">
    <property type="nucleotide sequence ID" value="NZ_FQUX01000002.1"/>
</dbReference>
<organism evidence="2 3">
    <name type="scientific">Arenibacter palladensis</name>
    <dbReference type="NCBI Taxonomy" id="237373"/>
    <lineage>
        <taxon>Bacteria</taxon>
        <taxon>Pseudomonadati</taxon>
        <taxon>Bacteroidota</taxon>
        <taxon>Flavobacteriia</taxon>
        <taxon>Flavobacteriales</taxon>
        <taxon>Flavobacteriaceae</taxon>
        <taxon>Arenibacter</taxon>
    </lineage>
</organism>
<protein>
    <submittedName>
        <fullName evidence="2">Short-chain dehydrogenase</fullName>
    </submittedName>
</protein>
<dbReference type="OrthoDB" id="822355at2"/>
<proteinExistence type="inferred from homology"/>
<reference evidence="3" key="1">
    <citation type="submission" date="2016-11" db="EMBL/GenBank/DDBJ databases">
        <authorList>
            <person name="Varghese N."/>
            <person name="Submissions S."/>
        </authorList>
    </citation>
    <scope>NUCLEOTIDE SEQUENCE [LARGE SCALE GENOMIC DNA]</scope>
    <source>
        <strain evidence="3">DSM 17539</strain>
    </source>
</reference>
<dbReference type="Proteomes" id="UP000184406">
    <property type="component" value="Unassembled WGS sequence"/>
</dbReference>
<dbReference type="SUPFAM" id="SSF51735">
    <property type="entry name" value="NAD(P)-binding Rossmann-fold domains"/>
    <property type="match status" value="1"/>
</dbReference>
<dbReference type="InterPro" id="IPR053011">
    <property type="entry name" value="SDR_family_member_7"/>
</dbReference>
<dbReference type="AlphaFoldDB" id="A0A1M4XKN4"/>
<dbReference type="CDD" id="cd05332">
    <property type="entry name" value="11beta-HSD1_like_SDR_c"/>
    <property type="match status" value="1"/>
</dbReference>
<comment type="similarity">
    <text evidence="1">Belongs to the short-chain dehydrogenases/reductases (SDR) family.</text>
</comment>
<evidence type="ECO:0000256" key="1">
    <source>
        <dbReference type="RuleBase" id="RU000363"/>
    </source>
</evidence>
<dbReference type="Pfam" id="PF00106">
    <property type="entry name" value="adh_short"/>
    <property type="match status" value="1"/>
</dbReference>
<name>A0A1M4XKN4_9FLAO</name>
<dbReference type="PANTHER" id="PTHR44269:SF1">
    <property type="entry name" value="DEHYDROGENASE_REDUCTASE SDR FAMILY MEMBER 7"/>
    <property type="match status" value="1"/>
</dbReference>
<dbReference type="PANTHER" id="PTHR44269">
    <property type="entry name" value="DEHYDROGENASE/REDUCTASE SDR FAMILY MEMBER 7-RELATED"/>
    <property type="match status" value="1"/>
</dbReference>
<gene>
    <name evidence="2" type="ORF">SAMN03080594_102109</name>
</gene>
<dbReference type="InterPro" id="IPR002347">
    <property type="entry name" value="SDR_fam"/>
</dbReference>
<dbReference type="InterPro" id="IPR020904">
    <property type="entry name" value="Sc_DH/Rdtase_CS"/>
</dbReference>
<sequence>MKTKVDKVVWITGASSGIGEALTYELNRIGYKLIISSRKLKDIQSVKTRCPKSDLISLLPLDLMDKDTMSEKVTEAMSFYGSIDLLINNAGISQRSLIMETNLQVYQKLMDVNYMGTIALSKAILPYFVTQQKGHFVTVTSLMGKFGSPYRSGYCGAKHALHGFFDVLRMEHETDNIKVTMVCPGFVNTNVAINALTADGSPQVDNDVATKNGLSPQVFAKKMVKAIEKEKFEVYIGRKEVVGIYLKRFFPKLLHRLVLRSNVR</sequence>
<dbReference type="Gene3D" id="3.40.50.720">
    <property type="entry name" value="NAD(P)-binding Rossmann-like Domain"/>
    <property type="match status" value="1"/>
</dbReference>
<dbReference type="PRINTS" id="PR00080">
    <property type="entry name" value="SDRFAMILY"/>
</dbReference>
<dbReference type="EMBL" id="FQUX01000002">
    <property type="protein sequence ID" value="SHE93991.1"/>
    <property type="molecule type" value="Genomic_DNA"/>
</dbReference>